<dbReference type="OrthoDB" id="3729011at2"/>
<dbReference type="Pfam" id="PF18986">
    <property type="entry name" value="DUF5719"/>
    <property type="match status" value="1"/>
</dbReference>
<dbReference type="OMA" id="WYPATHA"/>
<accession>A0A0A8R1Y5</accession>
<dbReference type="InterPro" id="IPR043777">
    <property type="entry name" value="DUF5719"/>
</dbReference>
<keyword evidence="2" id="KW-1133">Transmembrane helix</keyword>
<feature type="region of interest" description="Disordered" evidence="1">
    <location>
        <begin position="1"/>
        <end position="22"/>
    </location>
</feature>
<gene>
    <name evidence="3" type="ORF">PFR_JS23_1546</name>
</gene>
<evidence type="ECO:0000313" key="3">
    <source>
        <dbReference type="EMBL" id="SCQ80014.1"/>
    </source>
</evidence>
<dbReference type="RefSeq" id="WP_013160653.1">
    <property type="nucleotide sequence ID" value="NZ_CCYS01000037.1"/>
</dbReference>
<keyword evidence="2" id="KW-0472">Membrane</keyword>
<protein>
    <recommendedName>
        <fullName evidence="5">Secreted protein</fullName>
    </recommendedName>
</protein>
<keyword evidence="2" id="KW-0812">Transmembrane</keyword>
<evidence type="ECO:0000256" key="1">
    <source>
        <dbReference type="SAM" id="MobiDB-lite"/>
    </source>
</evidence>
<reference evidence="3 4" key="1">
    <citation type="submission" date="2016-09" db="EMBL/GenBank/DDBJ databases">
        <authorList>
            <person name="Laine KS P."/>
        </authorList>
    </citation>
    <scope>NUCLEOTIDE SEQUENCE [LARGE SCALE GENOMIC DNA]</scope>
    <source>
        <strain evidence="3">PFRJS-23</strain>
    </source>
</reference>
<feature type="transmembrane region" description="Helical" evidence="2">
    <location>
        <begin position="36"/>
        <end position="53"/>
    </location>
</feature>
<dbReference type="EMBL" id="LT618793">
    <property type="protein sequence ID" value="SCQ80014.1"/>
    <property type="molecule type" value="Genomic_DNA"/>
</dbReference>
<dbReference type="Proteomes" id="UP000250080">
    <property type="component" value="Chromosome I"/>
</dbReference>
<name>A0A0A8R1Y5_9ACTN</name>
<sequence length="450" mass="45304">MSPGRRAAPGTAADLAERDAWQRETHRERRLRLRELGIVAAAVVVLLAVLAIVPRAQLPAPASVPVSIGLSKSCAATEPGTLLATASQGQLRVSGASTQTLDSPLSQQVGAGSERISPADTRPAASGGVYGVSGAASWFSPCAESRTDQVVQVPGGEATLLVSNPDNFEAVVSITLTGPQGALAADDLRDVRVPAHTTATLDLSARIRGLPQVGARIRATQGRVAAVARSGSAGALDYQDSTGLARTSTVAAVPSGASKVTLLLTNPDTVRTSAKISAVGESGSFDPGNGTILIEAERTVAVDVSGSVSAESAALTVTARSNIAVSAVVTLGTDVGLLAGRTDSSITSGDSAGLALPGPARLIVSNLADGPREVTVNWGAGQAPLRRTIAAQATLALFTPQDARTAEISTGGPFVAGAAVTQTGLTLIPAQPIRATQGELAARPAVDLGR</sequence>
<proteinExistence type="predicted"/>
<dbReference type="AlphaFoldDB" id="A0A0A8R1Y5"/>
<evidence type="ECO:0000313" key="4">
    <source>
        <dbReference type="Proteomes" id="UP000250080"/>
    </source>
</evidence>
<evidence type="ECO:0008006" key="5">
    <source>
        <dbReference type="Google" id="ProtNLM"/>
    </source>
</evidence>
<evidence type="ECO:0000256" key="2">
    <source>
        <dbReference type="SAM" id="Phobius"/>
    </source>
</evidence>
<organism evidence="3 4">
    <name type="scientific">Propionibacterium freudenreichii</name>
    <dbReference type="NCBI Taxonomy" id="1744"/>
    <lineage>
        <taxon>Bacteria</taxon>
        <taxon>Bacillati</taxon>
        <taxon>Actinomycetota</taxon>
        <taxon>Actinomycetes</taxon>
        <taxon>Propionibacteriales</taxon>
        <taxon>Propionibacteriaceae</taxon>
        <taxon>Propionibacterium</taxon>
    </lineage>
</organism>